<keyword evidence="4" id="KW-0418">Kinase</keyword>
<dbReference type="AlphaFoldDB" id="A0A1M6XAR1"/>
<dbReference type="Proteomes" id="UP000184386">
    <property type="component" value="Unassembled WGS sequence"/>
</dbReference>
<comment type="catalytic activity">
    <reaction evidence="1">
        <text>ATP + protein L-histidine = ADP + protein N-phospho-L-histidine.</text>
        <dbReference type="EC" id="2.7.13.3"/>
    </reaction>
</comment>
<dbReference type="Gene3D" id="3.40.50.2300">
    <property type="match status" value="1"/>
</dbReference>
<feature type="domain" description="Histidine kinase" evidence="9">
    <location>
        <begin position="935"/>
        <end position="1031"/>
    </location>
</feature>
<evidence type="ECO:0000313" key="11">
    <source>
        <dbReference type="EMBL" id="SHL03044.1"/>
    </source>
</evidence>
<keyword evidence="7" id="KW-0597">Phosphoprotein</keyword>
<dbReference type="RefSeq" id="WP_073278532.1">
    <property type="nucleotide sequence ID" value="NZ_FRAC01000022.1"/>
</dbReference>
<evidence type="ECO:0000256" key="8">
    <source>
        <dbReference type="SAM" id="Phobius"/>
    </source>
</evidence>
<feature type="domain" description="Response regulatory" evidence="10">
    <location>
        <begin position="708"/>
        <end position="824"/>
    </location>
</feature>
<evidence type="ECO:0000256" key="4">
    <source>
        <dbReference type="ARBA" id="ARBA00022777"/>
    </source>
</evidence>
<dbReference type="PANTHER" id="PTHR34220:SF7">
    <property type="entry name" value="SENSOR HISTIDINE KINASE YPDA"/>
    <property type="match status" value="1"/>
</dbReference>
<feature type="transmembrane region" description="Helical" evidence="8">
    <location>
        <begin position="403"/>
        <end position="421"/>
    </location>
</feature>
<keyword evidence="5" id="KW-0902">Two-component regulatory system</keyword>
<dbReference type="GO" id="GO:0016020">
    <property type="term" value="C:membrane"/>
    <property type="evidence" value="ECO:0007669"/>
    <property type="project" value="InterPro"/>
</dbReference>
<evidence type="ECO:0000256" key="3">
    <source>
        <dbReference type="ARBA" id="ARBA00018672"/>
    </source>
</evidence>
<dbReference type="InterPro" id="IPR011006">
    <property type="entry name" value="CheY-like_superfamily"/>
</dbReference>
<evidence type="ECO:0000313" key="12">
    <source>
        <dbReference type="Proteomes" id="UP000184386"/>
    </source>
</evidence>
<evidence type="ECO:0000256" key="5">
    <source>
        <dbReference type="ARBA" id="ARBA00023012"/>
    </source>
</evidence>
<protein>
    <recommendedName>
        <fullName evidence="3">Stage 0 sporulation protein A homolog</fullName>
        <ecNumber evidence="2">2.7.13.3</ecNumber>
    </recommendedName>
</protein>
<dbReference type="SMART" id="SM00448">
    <property type="entry name" value="REC"/>
    <property type="match status" value="1"/>
</dbReference>
<keyword evidence="8" id="KW-0812">Transmembrane</keyword>
<dbReference type="Pfam" id="PF02518">
    <property type="entry name" value="HATPase_c"/>
    <property type="match status" value="2"/>
</dbReference>
<keyword evidence="8" id="KW-1133">Transmembrane helix</keyword>
<feature type="transmembrane region" description="Helical" evidence="8">
    <location>
        <begin position="340"/>
        <end position="358"/>
    </location>
</feature>
<evidence type="ECO:0000256" key="7">
    <source>
        <dbReference type="PROSITE-ProRule" id="PRU00169"/>
    </source>
</evidence>
<dbReference type="STRING" id="1121322.SAMN02745136_03900"/>
<dbReference type="SUPFAM" id="SSF47384">
    <property type="entry name" value="Homodimeric domain of signal transducing histidine kinase"/>
    <property type="match status" value="1"/>
</dbReference>
<accession>A0A1M6XAR1</accession>
<feature type="transmembrane region" description="Helical" evidence="8">
    <location>
        <begin position="278"/>
        <end position="296"/>
    </location>
</feature>
<keyword evidence="8" id="KW-0472">Membrane</keyword>
<dbReference type="InterPro" id="IPR001789">
    <property type="entry name" value="Sig_transdc_resp-reg_receiver"/>
</dbReference>
<dbReference type="Gene3D" id="1.10.287.130">
    <property type="match status" value="1"/>
</dbReference>
<comment type="function">
    <text evidence="6">May play the central regulatory role in sporulation. It may be an element of the effector pathway responsible for the activation of sporulation genes in response to nutritional stress. Spo0A may act in concert with spo0H (a sigma factor) to control the expression of some genes that are critical to the sporulation process.</text>
</comment>
<feature type="domain" description="Histidine kinase" evidence="9">
    <location>
        <begin position="447"/>
        <end position="665"/>
    </location>
</feature>
<keyword evidence="4" id="KW-0808">Transferase</keyword>
<dbReference type="InterPro" id="IPR036890">
    <property type="entry name" value="HATPase_C_sf"/>
</dbReference>
<dbReference type="SUPFAM" id="SSF55874">
    <property type="entry name" value="ATPase domain of HSP90 chaperone/DNA topoisomerase II/histidine kinase"/>
    <property type="match status" value="2"/>
</dbReference>
<dbReference type="PROSITE" id="PS50109">
    <property type="entry name" value="HIS_KIN"/>
    <property type="match status" value="2"/>
</dbReference>
<dbReference type="EMBL" id="FRAC01000022">
    <property type="protein sequence ID" value="SHL03044.1"/>
    <property type="molecule type" value="Genomic_DNA"/>
</dbReference>
<proteinExistence type="predicted"/>
<dbReference type="InterPro" id="IPR050640">
    <property type="entry name" value="Bact_2-comp_sensor_kinase"/>
</dbReference>
<dbReference type="PROSITE" id="PS50110">
    <property type="entry name" value="RESPONSE_REGULATORY"/>
    <property type="match status" value="1"/>
</dbReference>
<organism evidence="11 12">
    <name type="scientific">Anaerocolumna jejuensis DSM 15929</name>
    <dbReference type="NCBI Taxonomy" id="1121322"/>
    <lineage>
        <taxon>Bacteria</taxon>
        <taxon>Bacillati</taxon>
        <taxon>Bacillota</taxon>
        <taxon>Clostridia</taxon>
        <taxon>Lachnospirales</taxon>
        <taxon>Lachnospiraceae</taxon>
        <taxon>Anaerocolumna</taxon>
    </lineage>
</organism>
<dbReference type="SUPFAM" id="SSF52172">
    <property type="entry name" value="CheY-like"/>
    <property type="match status" value="1"/>
</dbReference>
<dbReference type="InterPro" id="IPR010559">
    <property type="entry name" value="Sig_transdc_His_kin_internal"/>
</dbReference>
<evidence type="ECO:0000259" key="10">
    <source>
        <dbReference type="PROSITE" id="PS50110"/>
    </source>
</evidence>
<dbReference type="PANTHER" id="PTHR34220">
    <property type="entry name" value="SENSOR HISTIDINE KINASE YPDA"/>
    <property type="match status" value="1"/>
</dbReference>
<dbReference type="Gene3D" id="2.60.120.260">
    <property type="entry name" value="Galactose-binding domain-like"/>
    <property type="match status" value="1"/>
</dbReference>
<evidence type="ECO:0000259" key="9">
    <source>
        <dbReference type="PROSITE" id="PS50109"/>
    </source>
</evidence>
<evidence type="ECO:0000256" key="6">
    <source>
        <dbReference type="ARBA" id="ARBA00024867"/>
    </source>
</evidence>
<name>A0A1M6XAR1_9FIRM</name>
<dbReference type="InterPro" id="IPR003594">
    <property type="entry name" value="HATPase_dom"/>
</dbReference>
<dbReference type="OrthoDB" id="9809348at2"/>
<dbReference type="SMART" id="SM00387">
    <property type="entry name" value="HATPase_c"/>
    <property type="match status" value="2"/>
</dbReference>
<feature type="transmembrane region" description="Helical" evidence="8">
    <location>
        <begin position="308"/>
        <end position="334"/>
    </location>
</feature>
<dbReference type="GO" id="GO:0000155">
    <property type="term" value="F:phosphorelay sensor kinase activity"/>
    <property type="evidence" value="ECO:0007669"/>
    <property type="project" value="InterPro"/>
</dbReference>
<evidence type="ECO:0000256" key="2">
    <source>
        <dbReference type="ARBA" id="ARBA00012438"/>
    </source>
</evidence>
<feature type="modified residue" description="4-aspartylphosphate" evidence="7">
    <location>
        <position position="757"/>
    </location>
</feature>
<feature type="transmembrane region" description="Helical" evidence="8">
    <location>
        <begin position="243"/>
        <end position="266"/>
    </location>
</feature>
<gene>
    <name evidence="11" type="ORF">SAMN02745136_03900</name>
</gene>
<evidence type="ECO:0000256" key="1">
    <source>
        <dbReference type="ARBA" id="ARBA00000085"/>
    </source>
</evidence>
<dbReference type="Pfam" id="PF00072">
    <property type="entry name" value="Response_reg"/>
    <property type="match status" value="1"/>
</dbReference>
<reference evidence="11 12" key="1">
    <citation type="submission" date="2016-11" db="EMBL/GenBank/DDBJ databases">
        <authorList>
            <person name="Jaros S."/>
            <person name="Januszkiewicz K."/>
            <person name="Wedrychowicz H."/>
        </authorList>
    </citation>
    <scope>NUCLEOTIDE SEQUENCE [LARGE SCALE GENOMIC DNA]</scope>
    <source>
        <strain evidence="11 12">DSM 15929</strain>
    </source>
</reference>
<dbReference type="InterPro" id="IPR036097">
    <property type="entry name" value="HisK_dim/P_sf"/>
</dbReference>
<feature type="transmembrane region" description="Helical" evidence="8">
    <location>
        <begin position="213"/>
        <end position="236"/>
    </location>
</feature>
<dbReference type="Pfam" id="PF06580">
    <property type="entry name" value="His_kinase"/>
    <property type="match status" value="1"/>
</dbReference>
<sequence length="1031" mass="117351">MNKLLNAKRLLLLIITITLLPAIITFISQKEKEMPKGQKGFLDLSSWDFNQNGSVKLDGEWRFYPNLLLTPQDMNKFPTASEHVQVPGRWSKGELKGIQKDDGIGTYRLKIRVNNDLDIMGIRIKNIRLSYKIFVNGKEMESCGNPAADEKSGYVANNLPMTVFFPLNRENENTGTIDLVIQVANINYYNGGIIQSIYLGKQKDITWEYTREIIMDVLITAFLLLTSTFCFVIFLRKKDEKKLLYMAVVCISLAYITATANAKVFYMLSDFTPYLMDIKIRTASVAVNIIFLCLFIREMSRELLTAAYIKLIVSIMICCMAVTLAVPYGLMVVFEKGVTAIYLLTYSLVALRMVYCIINKRHKGISRNAVIFLMFLDLQFINEYISSILYYSSVVKSFSVPNLTYILLLLGLCYLFADQYLKAYKDIKIMNENLVAADKIKDDFLAYTSNEFKSPLYTITNITRGLLNLEADISLQNRKDDLLYISGITEKMSDWVNDMIDYQNLKNNKLKLVIKDFDIYGLVNAVLETVKYMNRDNAVELLNEIPQGRYYVTADENRMEQIIHNLIGYSLKGSVDGCLKINVQESKQNIHIYLWRTGKEMDDYAHNELLKEYIPETNSGAEGNVPTEIGIYVSKLLAVNMGGDICIESEGEKESAFVIRLPKAPKARKSEKVRSTIAAKSMIKKGAVPYWECPKTVETELKKTKKPKILLVDDDKVSIKFLFDICKDEFEPIVAYNGVQALEIIHSDKNIKLALVDTVMPDISGYEVCRRIRSRYTLFELPVLLLTVRNATEDIETGLEAGANDFLVKPFNAKELINKVITLRKMQEALQDAIKIETVFLQSQIKQHFLYNSLNSIVSLCYSDSERAGNLLGELSHYLRSILEIDPHHSFIELRKEISLVNSYLELEKARFGQRLRILFNYDPAVEDYQIPAFLIQPIVENAIRHGVMGRMAGGTVAISIKKQLKEIVISIKDDGVGIEEDKLQLLLKDTSDGSIGLKNVNKRLENEYGENLHIQSAKNEGTCITMRIPV</sequence>
<dbReference type="Gene3D" id="3.30.565.10">
    <property type="entry name" value="Histidine kinase-like ATPase, C-terminal domain"/>
    <property type="match status" value="2"/>
</dbReference>
<dbReference type="EC" id="2.7.13.3" evidence="2"/>
<dbReference type="InterPro" id="IPR005467">
    <property type="entry name" value="His_kinase_dom"/>
</dbReference>
<keyword evidence="12" id="KW-1185">Reference proteome</keyword>